<dbReference type="RefSeq" id="WP_386143618.1">
    <property type="nucleotide sequence ID" value="NZ_JBHMCG010000022.1"/>
</dbReference>
<comment type="caution">
    <text evidence="1">The sequence shown here is derived from an EMBL/GenBank/DDBJ whole genome shotgun (WGS) entry which is preliminary data.</text>
</comment>
<name>A0ABV5R4F6_9ACTN</name>
<proteinExistence type="predicted"/>
<protein>
    <submittedName>
        <fullName evidence="1">Uncharacterized protein</fullName>
    </submittedName>
</protein>
<organism evidence="1 2">
    <name type="scientific">Streptomyces yanii</name>
    <dbReference type="NCBI Taxonomy" id="78510"/>
    <lineage>
        <taxon>Bacteria</taxon>
        <taxon>Bacillati</taxon>
        <taxon>Actinomycetota</taxon>
        <taxon>Actinomycetes</taxon>
        <taxon>Kitasatosporales</taxon>
        <taxon>Streptomycetaceae</taxon>
        <taxon>Streptomyces</taxon>
    </lineage>
</organism>
<evidence type="ECO:0000313" key="1">
    <source>
        <dbReference type="EMBL" id="MFB9571839.1"/>
    </source>
</evidence>
<dbReference type="Proteomes" id="UP001589710">
    <property type="component" value="Unassembled WGS sequence"/>
</dbReference>
<keyword evidence="2" id="KW-1185">Reference proteome</keyword>
<evidence type="ECO:0000313" key="2">
    <source>
        <dbReference type="Proteomes" id="UP001589710"/>
    </source>
</evidence>
<accession>A0ABV5R4F6</accession>
<dbReference type="EMBL" id="JBHMCG010000022">
    <property type="protein sequence ID" value="MFB9571839.1"/>
    <property type="molecule type" value="Genomic_DNA"/>
</dbReference>
<sequence length="72" mass="7631">MAGAGDDVDQVHHLPDFCHLCVRHCGLGEEPQVECLLGRGADPIRAARPFSGRPAAQWAGLPKTGRRGSALT</sequence>
<reference evidence="1 2" key="1">
    <citation type="submission" date="2024-09" db="EMBL/GenBank/DDBJ databases">
        <authorList>
            <person name="Sun Q."/>
            <person name="Mori K."/>
        </authorList>
    </citation>
    <scope>NUCLEOTIDE SEQUENCE [LARGE SCALE GENOMIC DNA]</scope>
    <source>
        <strain evidence="1 2">JCM 3331</strain>
    </source>
</reference>
<gene>
    <name evidence="1" type="ORF">ACFFTL_05655</name>
</gene>